<evidence type="ECO:0000256" key="4">
    <source>
        <dbReference type="ARBA" id="ARBA00022722"/>
    </source>
</evidence>
<accession>G2YHM5</accession>
<evidence type="ECO:0000256" key="7">
    <source>
        <dbReference type="ARBA" id="ARBA00023242"/>
    </source>
</evidence>
<evidence type="ECO:0000259" key="8">
    <source>
        <dbReference type="Pfam" id="PF13359"/>
    </source>
</evidence>
<gene>
    <name evidence="10" type="ORF">BofuT4_P085740.1</name>
</gene>
<proteinExistence type="inferred from homology"/>
<evidence type="ECO:0000256" key="1">
    <source>
        <dbReference type="ARBA" id="ARBA00001968"/>
    </source>
</evidence>
<feature type="domain" description="DDE Tnp4" evidence="8">
    <location>
        <begin position="158"/>
        <end position="234"/>
    </location>
</feature>
<evidence type="ECO:0000313" key="11">
    <source>
        <dbReference type="Proteomes" id="UP000008177"/>
    </source>
</evidence>
<keyword evidence="6" id="KW-0378">Hydrolase</keyword>
<keyword evidence="7" id="KW-0539">Nucleus</keyword>
<evidence type="ECO:0000256" key="6">
    <source>
        <dbReference type="ARBA" id="ARBA00022801"/>
    </source>
</evidence>
<dbReference type="InterPro" id="IPR058353">
    <property type="entry name" value="DUF8040"/>
</dbReference>
<keyword evidence="4" id="KW-0540">Nuclease</keyword>
<dbReference type="InterPro" id="IPR045249">
    <property type="entry name" value="HARBI1-like"/>
</dbReference>
<dbReference type="InParanoid" id="G2YHM5"/>
<protein>
    <submittedName>
        <fullName evidence="10">Uncharacterized protein</fullName>
    </submittedName>
</protein>
<evidence type="ECO:0000256" key="3">
    <source>
        <dbReference type="ARBA" id="ARBA00006958"/>
    </source>
</evidence>
<reference evidence="11" key="1">
    <citation type="journal article" date="2011" name="PLoS Genet.">
        <title>Genomic analysis of the necrotrophic fungal pathogens Sclerotinia sclerotiorum and Botrytis cinerea.</title>
        <authorList>
            <person name="Amselem J."/>
            <person name="Cuomo C.A."/>
            <person name="van Kan J.A."/>
            <person name="Viaud M."/>
            <person name="Benito E.P."/>
            <person name="Couloux A."/>
            <person name="Coutinho P.M."/>
            <person name="de Vries R.P."/>
            <person name="Dyer P.S."/>
            <person name="Fillinger S."/>
            <person name="Fournier E."/>
            <person name="Gout L."/>
            <person name="Hahn M."/>
            <person name="Kohn L."/>
            <person name="Lapalu N."/>
            <person name="Plummer K.M."/>
            <person name="Pradier J.M."/>
            <person name="Quevillon E."/>
            <person name="Sharon A."/>
            <person name="Simon A."/>
            <person name="ten Have A."/>
            <person name="Tudzynski B."/>
            <person name="Tudzynski P."/>
            <person name="Wincker P."/>
            <person name="Andrew M."/>
            <person name="Anthouard V."/>
            <person name="Beever R.E."/>
            <person name="Beffa R."/>
            <person name="Benoit I."/>
            <person name="Bouzid O."/>
            <person name="Brault B."/>
            <person name="Chen Z."/>
            <person name="Choquer M."/>
            <person name="Collemare J."/>
            <person name="Cotton P."/>
            <person name="Danchin E.G."/>
            <person name="Da Silva C."/>
            <person name="Gautier A."/>
            <person name="Giraud C."/>
            <person name="Giraud T."/>
            <person name="Gonzalez C."/>
            <person name="Grossetete S."/>
            <person name="Guldener U."/>
            <person name="Henrissat B."/>
            <person name="Howlett B.J."/>
            <person name="Kodira C."/>
            <person name="Kretschmer M."/>
            <person name="Lappartient A."/>
            <person name="Leroch M."/>
            <person name="Levis C."/>
            <person name="Mauceli E."/>
            <person name="Neuveglise C."/>
            <person name="Oeser B."/>
            <person name="Pearson M."/>
            <person name="Poulain J."/>
            <person name="Poussereau N."/>
            <person name="Quesneville H."/>
            <person name="Rascle C."/>
            <person name="Schumacher J."/>
            <person name="Segurens B."/>
            <person name="Sexton A."/>
            <person name="Silva E."/>
            <person name="Sirven C."/>
            <person name="Soanes D.M."/>
            <person name="Talbot N.J."/>
            <person name="Templeton M."/>
            <person name="Yandava C."/>
            <person name="Yarden O."/>
            <person name="Zeng Q."/>
            <person name="Rollins J.A."/>
            <person name="Lebrun M.H."/>
            <person name="Dickman M."/>
        </authorList>
    </citation>
    <scope>NUCLEOTIDE SEQUENCE [LARGE SCALE GENOMIC DNA]</scope>
    <source>
        <strain evidence="11">T4</strain>
    </source>
</reference>
<comment type="similarity">
    <text evidence="3">Belongs to the HARBI1 family.</text>
</comment>
<dbReference type="GO" id="GO:0016787">
    <property type="term" value="F:hydrolase activity"/>
    <property type="evidence" value="ECO:0007669"/>
    <property type="project" value="UniProtKB-KW"/>
</dbReference>
<dbReference type="AlphaFoldDB" id="G2YHM5"/>
<dbReference type="PANTHER" id="PTHR22930">
    <property type="match status" value="1"/>
</dbReference>
<dbReference type="GO" id="GO:0046872">
    <property type="term" value="F:metal ion binding"/>
    <property type="evidence" value="ECO:0007669"/>
    <property type="project" value="UniProtKB-KW"/>
</dbReference>
<dbReference type="Pfam" id="PF26138">
    <property type="entry name" value="DUF8040"/>
    <property type="match status" value="1"/>
</dbReference>
<comment type="subcellular location">
    <subcellularLocation>
        <location evidence="2">Nucleus</location>
    </subcellularLocation>
</comment>
<evidence type="ECO:0000256" key="5">
    <source>
        <dbReference type="ARBA" id="ARBA00022723"/>
    </source>
</evidence>
<dbReference type="HOGENOM" id="CLU_040082_1_0_1"/>
<evidence type="ECO:0000256" key="2">
    <source>
        <dbReference type="ARBA" id="ARBA00004123"/>
    </source>
</evidence>
<sequence length="236" mass="27237">MNMFRNIVSKNLCMDSYTKKKGAKIYKGRRLNEILGQNHDQRVFNDFRMLRDTFFKLRDFCLEHTKLKSSRGVTIEEKLAIFMFVVTKKTSFADAQELFDRSKASIASCFHQTLYDMLTLHIHEVKLPENPDYPPGHNRIINNKKYFPWFGNCIGALDGTHIYAYLKIKDAVPFRNRKGTLTQNVLGVCTFDLQFSCIFPGWEGSVHDTRVFEDAMNKGAFSVPPGKFYLADAGSY</sequence>
<feature type="domain" description="DUF8040" evidence="9">
    <location>
        <begin position="32"/>
        <end position="117"/>
    </location>
</feature>
<dbReference type="PANTHER" id="PTHR22930:SF221">
    <property type="entry name" value="NUCLEASE HARBI1"/>
    <property type="match status" value="1"/>
</dbReference>
<comment type="cofactor">
    <cofactor evidence="1">
        <name>a divalent metal cation</name>
        <dbReference type="ChEBI" id="CHEBI:60240"/>
    </cofactor>
</comment>
<dbReference type="GO" id="GO:0005634">
    <property type="term" value="C:nucleus"/>
    <property type="evidence" value="ECO:0007669"/>
    <property type="project" value="UniProtKB-SubCell"/>
</dbReference>
<evidence type="ECO:0000259" key="9">
    <source>
        <dbReference type="Pfam" id="PF26138"/>
    </source>
</evidence>
<dbReference type="Proteomes" id="UP000008177">
    <property type="component" value="Unplaced contigs"/>
</dbReference>
<dbReference type="GO" id="GO:0004518">
    <property type="term" value="F:nuclease activity"/>
    <property type="evidence" value="ECO:0007669"/>
    <property type="project" value="UniProtKB-KW"/>
</dbReference>
<dbReference type="EMBL" id="FQ790336">
    <property type="protein sequence ID" value="CCD51212.1"/>
    <property type="molecule type" value="Genomic_DNA"/>
</dbReference>
<keyword evidence="5" id="KW-0479">Metal-binding</keyword>
<organism evidence="10 11">
    <name type="scientific">Botryotinia fuckeliana (strain T4)</name>
    <name type="common">Noble rot fungus</name>
    <name type="synonym">Botrytis cinerea</name>
    <dbReference type="NCBI Taxonomy" id="999810"/>
    <lineage>
        <taxon>Eukaryota</taxon>
        <taxon>Fungi</taxon>
        <taxon>Dikarya</taxon>
        <taxon>Ascomycota</taxon>
        <taxon>Pezizomycotina</taxon>
        <taxon>Leotiomycetes</taxon>
        <taxon>Helotiales</taxon>
        <taxon>Sclerotiniaceae</taxon>
        <taxon>Botrytis</taxon>
    </lineage>
</organism>
<name>G2YHM5_BOTF4</name>
<dbReference type="Pfam" id="PF13359">
    <property type="entry name" value="DDE_Tnp_4"/>
    <property type="match status" value="1"/>
</dbReference>
<dbReference type="InterPro" id="IPR027806">
    <property type="entry name" value="HARBI1_dom"/>
</dbReference>
<evidence type="ECO:0000313" key="10">
    <source>
        <dbReference type="EMBL" id="CCD51212.1"/>
    </source>
</evidence>
<dbReference type="STRING" id="999810.G2YHM5"/>